<sequence length="421" mass="47890">MDRSVVIVCVTVLMSYLLRSKWFKNLILNYENLTHTSSPININTPGFKLTTHVPKQFQNGGSSNLVTFKDTIASLLSYRSYESNHNDRLMSRLQSLSQDRINTLTEIGYTSKIAQVQNSISSNAIVAENIVNHAMNQIDLQKGGFPQEIDSLRRQTITATLPSKGSQVHRVSEALSHLCRDYNSEFNEREIQPLLNYITRIIDTIPHDNSTLIVVPGAGAGYIPYTLSEKYPKCVVDSIELSGLMYMCQDYTLNNEHSMTSITLRPFAQYYSGQLNKDLQNKEIKLDLLPSKKPNNLTHLWGDFLEYEPRSNSFDEIIVVTAYFIDTSANMFEYMDKIQNMTKYLKSSSAKGIHWINVGPLKYGTQPIVQLTVDEISKYIDLQGWKQDQVEIELNGSGYLTNADSLYQGHYGLYKFHTIVT</sequence>
<keyword evidence="1" id="KW-0489">Methyltransferase</keyword>
<dbReference type="SMART" id="SM01296">
    <property type="entry name" value="N2227"/>
    <property type="match status" value="1"/>
</dbReference>
<dbReference type="PANTHER" id="PTHR12303">
    <property type="entry name" value="CARNOSINE N-METHYLTRANSFERASE"/>
    <property type="match status" value="1"/>
</dbReference>
<dbReference type="Proteomes" id="UP000196158">
    <property type="component" value="Unassembled WGS sequence"/>
</dbReference>
<keyword evidence="1" id="KW-0808">Transferase</keyword>
<dbReference type="STRING" id="1789683.A0A1X7R914"/>
<dbReference type="EMBL" id="FXLY01000010">
    <property type="protein sequence ID" value="SMN22101.1"/>
    <property type="molecule type" value="Genomic_DNA"/>
</dbReference>
<dbReference type="SUPFAM" id="SSF53335">
    <property type="entry name" value="S-adenosyl-L-methionine-dependent methyltransferases"/>
    <property type="match status" value="1"/>
</dbReference>
<dbReference type="OrthoDB" id="978at2759"/>
<organism evidence="1 2">
    <name type="scientific">Maudiozyma saulgeensis</name>
    <dbReference type="NCBI Taxonomy" id="1789683"/>
    <lineage>
        <taxon>Eukaryota</taxon>
        <taxon>Fungi</taxon>
        <taxon>Dikarya</taxon>
        <taxon>Ascomycota</taxon>
        <taxon>Saccharomycotina</taxon>
        <taxon>Saccharomycetes</taxon>
        <taxon>Saccharomycetales</taxon>
        <taxon>Saccharomycetaceae</taxon>
        <taxon>Maudiozyma</taxon>
    </lineage>
</organism>
<dbReference type="InterPro" id="IPR029063">
    <property type="entry name" value="SAM-dependent_MTases_sf"/>
</dbReference>
<reference evidence="1 2" key="1">
    <citation type="submission" date="2017-04" db="EMBL/GenBank/DDBJ databases">
        <authorList>
            <person name="Afonso C.L."/>
            <person name="Miller P.J."/>
            <person name="Scott M.A."/>
            <person name="Spackman E."/>
            <person name="Goraichik I."/>
            <person name="Dimitrov K.M."/>
            <person name="Suarez D.L."/>
            <person name="Swayne D.E."/>
        </authorList>
    </citation>
    <scope>NUCLEOTIDE SEQUENCE [LARGE SCALE GENOMIC DNA]</scope>
</reference>
<protein>
    <submittedName>
        <fullName evidence="1">Similar to Saccharomyces cerevisiae YMR209C Putative S-adenosylmethionine-dependent methyltransferase</fullName>
    </submittedName>
</protein>
<evidence type="ECO:0000313" key="1">
    <source>
        <dbReference type="EMBL" id="SMN22101.1"/>
    </source>
</evidence>
<accession>A0A1X7R914</accession>
<dbReference type="GO" id="GO:0008757">
    <property type="term" value="F:S-adenosylmethionine-dependent methyltransferase activity"/>
    <property type="evidence" value="ECO:0007669"/>
    <property type="project" value="InterPro"/>
</dbReference>
<dbReference type="Pfam" id="PF07942">
    <property type="entry name" value="CARME"/>
    <property type="match status" value="1"/>
</dbReference>
<keyword evidence="2" id="KW-1185">Reference proteome</keyword>
<dbReference type="InterPro" id="IPR012901">
    <property type="entry name" value="CARME"/>
</dbReference>
<gene>
    <name evidence="1" type="ORF">KASA_0I01111G</name>
</gene>
<proteinExistence type="predicted"/>
<dbReference type="PANTHER" id="PTHR12303:SF11">
    <property type="entry name" value="AER338CP"/>
    <property type="match status" value="1"/>
</dbReference>
<dbReference type="AlphaFoldDB" id="A0A1X7R914"/>
<name>A0A1X7R914_9SACH</name>
<evidence type="ECO:0000313" key="2">
    <source>
        <dbReference type="Proteomes" id="UP000196158"/>
    </source>
</evidence>
<dbReference type="GO" id="GO:0032259">
    <property type="term" value="P:methylation"/>
    <property type="evidence" value="ECO:0007669"/>
    <property type="project" value="UniProtKB-KW"/>
</dbReference>